<keyword evidence="2" id="KW-1185">Reference proteome</keyword>
<organism evidence="1 2">
    <name type="scientific">Paracraurococcus lichenis</name>
    <dbReference type="NCBI Taxonomy" id="3064888"/>
    <lineage>
        <taxon>Bacteria</taxon>
        <taxon>Pseudomonadati</taxon>
        <taxon>Pseudomonadota</taxon>
        <taxon>Alphaproteobacteria</taxon>
        <taxon>Acetobacterales</taxon>
        <taxon>Roseomonadaceae</taxon>
        <taxon>Paracraurococcus</taxon>
    </lineage>
</organism>
<gene>
    <name evidence="1" type="ORF">Q7A36_19985</name>
</gene>
<proteinExistence type="predicted"/>
<evidence type="ECO:0000313" key="2">
    <source>
        <dbReference type="Proteomes" id="UP001243009"/>
    </source>
</evidence>
<sequence>MSDASLQTLAPTTETRPILGGETTVTLTSAATLAALGIQVAPLGSASVDAGAGDPVAFFPITGGTAGDAPGITQILHEGSGLALSTHAGTIELTDFRIDTLFGTIAGDVAVNGYTVPNVALFSLGADGATLTLTPIVAQTVGGVLGAPAVTPDVVIGLADTFPSTGPDVVLLPHESDTQPFVGGETLVTLTSAPVLASLGIEVGLTGSAGLDASGAFPVADFPVTGGTAGLGESLVILHQGSGLTLSNAAGSLDFADFIVDTKDSAIYANVSVYGQLSGNIAVFEIGQDATLTLTPFVADLANQVFGTTAITAEVPIGTAAPMPELFIA</sequence>
<evidence type="ECO:0008006" key="3">
    <source>
        <dbReference type="Google" id="ProtNLM"/>
    </source>
</evidence>
<dbReference type="RefSeq" id="WP_305105502.1">
    <property type="nucleotide sequence ID" value="NZ_JAUTWS010000019.1"/>
</dbReference>
<evidence type="ECO:0000313" key="1">
    <source>
        <dbReference type="EMBL" id="MDO9710643.1"/>
    </source>
</evidence>
<reference evidence="1 2" key="1">
    <citation type="submission" date="2023-08" db="EMBL/GenBank/DDBJ databases">
        <title>The draft genome sequence of Paracraurococcus sp. LOR1-02.</title>
        <authorList>
            <person name="Kingkaew E."/>
            <person name="Tanasupawat S."/>
        </authorList>
    </citation>
    <scope>NUCLEOTIDE SEQUENCE [LARGE SCALE GENOMIC DNA]</scope>
    <source>
        <strain evidence="1 2">LOR1-02</strain>
    </source>
</reference>
<dbReference type="Proteomes" id="UP001243009">
    <property type="component" value="Unassembled WGS sequence"/>
</dbReference>
<dbReference type="EMBL" id="JAUTWS010000019">
    <property type="protein sequence ID" value="MDO9710643.1"/>
    <property type="molecule type" value="Genomic_DNA"/>
</dbReference>
<name>A0ABT9E3C5_9PROT</name>
<protein>
    <recommendedName>
        <fullName evidence="3">DUF4394 domain-containing protein</fullName>
    </recommendedName>
</protein>
<accession>A0ABT9E3C5</accession>
<comment type="caution">
    <text evidence="1">The sequence shown here is derived from an EMBL/GenBank/DDBJ whole genome shotgun (WGS) entry which is preliminary data.</text>
</comment>